<dbReference type="PANTHER" id="PTHR46669:SF1">
    <property type="entry name" value="LEUCINE-RICH PPR MOTIF-CONTAINING PROTEIN, MITOCHONDRIAL"/>
    <property type="match status" value="1"/>
</dbReference>
<dbReference type="KEGG" id="nvi:100122661"/>
<dbReference type="RefSeq" id="XP_016841727.1">
    <property type="nucleotide sequence ID" value="XM_016986238.3"/>
</dbReference>
<dbReference type="GO" id="GO:0070129">
    <property type="term" value="P:regulation of mitochondrial translation"/>
    <property type="evidence" value="ECO:0007669"/>
    <property type="project" value="TreeGrafter"/>
</dbReference>
<dbReference type="Pfam" id="PF13812">
    <property type="entry name" value="PPR_3"/>
    <property type="match status" value="1"/>
</dbReference>
<dbReference type="Gene3D" id="1.25.40.10">
    <property type="entry name" value="Tetratricopeptide repeat domain"/>
    <property type="match status" value="2"/>
</dbReference>
<dbReference type="InterPro" id="IPR011990">
    <property type="entry name" value="TPR-like_helical_dom_sf"/>
</dbReference>
<dbReference type="InterPro" id="IPR002885">
    <property type="entry name" value="PPR_rpt"/>
</dbReference>
<dbReference type="PANTHER" id="PTHR46669">
    <property type="entry name" value="LEUCINE-RICH PPR MOTIF-CONTAINING PROTEIN, MITOCHONDRIAL"/>
    <property type="match status" value="1"/>
</dbReference>
<dbReference type="Proteomes" id="UP000002358">
    <property type="component" value="Chromosome 5"/>
</dbReference>
<name>A0A7M7M7C1_NASVI</name>
<evidence type="ECO:0000313" key="3">
    <source>
        <dbReference type="Proteomes" id="UP000002358"/>
    </source>
</evidence>
<dbReference type="InterPro" id="IPR033490">
    <property type="entry name" value="LRP130"/>
</dbReference>
<proteinExistence type="predicted"/>
<feature type="repeat" description="PPR" evidence="1">
    <location>
        <begin position="182"/>
        <end position="216"/>
    </location>
</feature>
<evidence type="ECO:0000313" key="2">
    <source>
        <dbReference type="EnsemblMetazoa" id="XP_016841727"/>
    </source>
</evidence>
<protein>
    <submittedName>
        <fullName evidence="2">Uncharacterized protein</fullName>
    </submittedName>
</protein>
<dbReference type="InParanoid" id="A0A7M7M7C1"/>
<dbReference type="GeneID" id="100122661"/>
<dbReference type="PROSITE" id="PS51375">
    <property type="entry name" value="PPR"/>
    <property type="match status" value="1"/>
</dbReference>
<accession>A0A7M7M7C1</accession>
<organism evidence="2 3">
    <name type="scientific">Nasonia vitripennis</name>
    <name type="common">Parasitic wasp</name>
    <dbReference type="NCBI Taxonomy" id="7425"/>
    <lineage>
        <taxon>Eukaryota</taxon>
        <taxon>Metazoa</taxon>
        <taxon>Ecdysozoa</taxon>
        <taxon>Arthropoda</taxon>
        <taxon>Hexapoda</taxon>
        <taxon>Insecta</taxon>
        <taxon>Pterygota</taxon>
        <taxon>Neoptera</taxon>
        <taxon>Endopterygota</taxon>
        <taxon>Hymenoptera</taxon>
        <taxon>Apocrita</taxon>
        <taxon>Proctotrupomorpha</taxon>
        <taxon>Chalcidoidea</taxon>
        <taxon>Pteromalidae</taxon>
        <taxon>Pteromalinae</taxon>
        <taxon>Nasonia</taxon>
    </lineage>
</organism>
<dbReference type="GO" id="GO:0003730">
    <property type="term" value="F:mRNA 3'-UTR binding"/>
    <property type="evidence" value="ECO:0007669"/>
    <property type="project" value="TreeGrafter"/>
</dbReference>
<dbReference type="SMR" id="A0A7M7M7C1"/>
<dbReference type="GO" id="GO:0005739">
    <property type="term" value="C:mitochondrion"/>
    <property type="evidence" value="ECO:0007669"/>
    <property type="project" value="TreeGrafter"/>
</dbReference>
<keyword evidence="3" id="KW-1185">Reference proteome</keyword>
<dbReference type="EnsemblMetazoa" id="XM_016986238">
    <property type="protein sequence ID" value="XP_016841727"/>
    <property type="gene ID" value="LOC100122661"/>
</dbReference>
<sequence length="1331" mass="155150">MTTLFRLLKFVRCLNASSPKTSRLTAVNFENLSVDSLLNPQAEFLTNGYKNYVSAADAQPKISNQDIDIDQKMMMLNKEINIYGRITKFNINDILTDIQKTETVTSMQGLFLLRCCTELIADKSPALRKELGEEIWSTLKKLGVELDVSHYNVLLSIYLENEYDFCPLDFLEEMLNKNVKPNKVTFQRFIQQFCNQGKVTEANQLVEHMKNYQIPINEEVLASFIWGHLMNNNMNAVHEILKDMELLEIVPTIRMYSTLMYAYATKGDMDSIKKILADCKAKDIWVPDKVLLKVIYHLSLNGFTESVDEILSMTSKGTLYIKEANQMMYKLVEKKQESVAFKIFQTLPKNARNQAVTSGNFFIETLINFQTPIEKSVEYCRIMAEEGINQRSFLSAINKSIANDMHDSSITFMKAWKDLGGQVREHYFYPIFKAYGETGHWEGIEKVLQKMILEFDLFPSIYTLKSHILPYMQSSADDVLASLVNAHVDYHIALNAITLHLLSENKIREASRFLATYNSSCCKIGMIKYNLLQAFKNTEDAPSFVSILHLIYKGALDEKNNNAQNTTIENKYLAQQFIDSCITEAIDFISPNDKYLLLMFFRTLVNKGLSISPEIATEVENKLKDYLTKEIVKALNVMKSGELVPKPILRDFSIPRIKKYTDIEKLERRAKVITITNSKAAQSLKKSLLISYCKALNEQKVEKILEEIEVQNVILTNWTYVTLITMYLNLQKTDKAEFWLCKCKKLNPTFKFYQDMNLKLVTALIENGEIEKAQEYFTWPTWPSQFSMLFACRKLLDAVSKQNDADLLQKFFDLLIKHGYITNMHDSLFSPLIQFHLDRNDPVTALQKFELLYRTWKKVPCRVELMKVFIKNSDNDSLERVKTICKSIMGETETNFYLAMAYLENNDLKTAKNIIKNDCAELYEENVFYFAESYYQNGQIDYLERLFEILNTLKFDVERLCVLLLKSYSLQKEWKKGYNLWMRMQKDDIKPSSRFVNCLNLIMKEKNQLGNDSFQKFNIAIRNSDYEAAKECLNSLPLVYKSDCYSLLCRKYNARNNIAQVLELWQELHKKWHLELDLNVSEYILFKLIKEKDISSIENIGSFLSATYKRQVKYNYYLSQAYLQTGSWNIYLRKLETQLASGSVTWLSLDFHNKTVVYSLIKYPELTQQFESLAFKFTEKRILAPVQALWIYYFLQNNTKADEVWMKYIKSGSSHYWLDVLDFSQLKNNADAYLKIADLLRESSIRRNMKFSTYSRIIRECMNLDNPKKCEYGLRCLKSAMQQFSMEEFDVNLLAELQTGLENSGIPWPWTAKLDNMDDEIRKKIIKNLFL</sequence>
<dbReference type="GO" id="GO:0005634">
    <property type="term" value="C:nucleus"/>
    <property type="evidence" value="ECO:0007669"/>
    <property type="project" value="TreeGrafter"/>
</dbReference>
<dbReference type="OrthoDB" id="185373at2759"/>
<reference evidence="2" key="1">
    <citation type="submission" date="2021-01" db="UniProtKB">
        <authorList>
            <consortium name="EnsemblMetazoa"/>
        </authorList>
    </citation>
    <scope>IDENTIFICATION</scope>
</reference>
<evidence type="ECO:0000256" key="1">
    <source>
        <dbReference type="PROSITE-ProRule" id="PRU00708"/>
    </source>
</evidence>